<feature type="domain" description="RNA polymerase sigma factor 70 region 4 type 2" evidence="7">
    <location>
        <begin position="102"/>
        <end position="152"/>
    </location>
</feature>
<keyword evidence="2" id="KW-0805">Transcription regulation</keyword>
<evidence type="ECO:0000259" key="7">
    <source>
        <dbReference type="Pfam" id="PF08281"/>
    </source>
</evidence>
<evidence type="ECO:0000313" key="9">
    <source>
        <dbReference type="Proteomes" id="UP000321491"/>
    </source>
</evidence>
<keyword evidence="4" id="KW-0238">DNA-binding</keyword>
<dbReference type="InterPro" id="IPR013249">
    <property type="entry name" value="RNA_pol_sigma70_r4_t2"/>
</dbReference>
<evidence type="ECO:0000256" key="3">
    <source>
        <dbReference type="ARBA" id="ARBA00023082"/>
    </source>
</evidence>
<dbReference type="SUPFAM" id="SSF88946">
    <property type="entry name" value="Sigma2 domain of RNA polymerase sigma factors"/>
    <property type="match status" value="1"/>
</dbReference>
<gene>
    <name evidence="8" type="primary">sigM_1</name>
    <name evidence="8" type="ORF">CQU01_09090</name>
</gene>
<dbReference type="InterPro" id="IPR014296">
    <property type="entry name" value="RNA_pol_sigma-M_bacilli"/>
</dbReference>
<dbReference type="InterPro" id="IPR014284">
    <property type="entry name" value="RNA_pol_sigma-70_dom"/>
</dbReference>
<feature type="domain" description="RNA polymerase sigma-70 region 2" evidence="6">
    <location>
        <begin position="7"/>
        <end position="72"/>
    </location>
</feature>
<dbReference type="NCBIfam" id="TIGR02950">
    <property type="entry name" value="SigM_subfam"/>
    <property type="match status" value="1"/>
</dbReference>
<dbReference type="GO" id="GO:0016987">
    <property type="term" value="F:sigma factor activity"/>
    <property type="evidence" value="ECO:0007669"/>
    <property type="project" value="UniProtKB-KW"/>
</dbReference>
<dbReference type="InterPro" id="IPR036388">
    <property type="entry name" value="WH-like_DNA-bd_sf"/>
</dbReference>
<comment type="similarity">
    <text evidence="1">Belongs to the sigma-70 factor family. ECF subfamily.</text>
</comment>
<evidence type="ECO:0000256" key="5">
    <source>
        <dbReference type="ARBA" id="ARBA00023163"/>
    </source>
</evidence>
<dbReference type="InterPro" id="IPR013324">
    <property type="entry name" value="RNA_pol_sigma_r3/r4-like"/>
</dbReference>
<dbReference type="RefSeq" id="WP_146936147.1">
    <property type="nucleotide sequence ID" value="NZ_BJXW01000009.1"/>
</dbReference>
<dbReference type="CDD" id="cd06171">
    <property type="entry name" value="Sigma70_r4"/>
    <property type="match status" value="1"/>
</dbReference>
<keyword evidence="9" id="KW-1185">Reference proteome</keyword>
<organism evidence="8 9">
    <name type="scientific">Cerasibacillus quisquiliarum</name>
    <dbReference type="NCBI Taxonomy" id="227865"/>
    <lineage>
        <taxon>Bacteria</taxon>
        <taxon>Bacillati</taxon>
        <taxon>Bacillota</taxon>
        <taxon>Bacilli</taxon>
        <taxon>Bacillales</taxon>
        <taxon>Bacillaceae</taxon>
        <taxon>Cerasibacillus</taxon>
    </lineage>
</organism>
<dbReference type="InterPro" id="IPR039425">
    <property type="entry name" value="RNA_pol_sigma-70-like"/>
</dbReference>
<sequence length="161" mass="19169">MNIEEVFEDYLDDIYRYLFSLCKDHHLVEDLLQETFYRAFININDLNVNNVKPWLFKVSHNLLIDYFRKNKRNILIDEEQLQMMESGTNIEENILKDEMIKIILKVINGLPLKQKTAILLCDFHELSYEECAEVMGISLASFKSSLHRGRRKVRRLKNSEV</sequence>
<dbReference type="Proteomes" id="UP000321491">
    <property type="component" value="Unassembled WGS sequence"/>
</dbReference>
<proteinExistence type="inferred from homology"/>
<dbReference type="OrthoDB" id="9795666at2"/>
<dbReference type="Gene3D" id="1.10.1740.10">
    <property type="match status" value="1"/>
</dbReference>
<evidence type="ECO:0000256" key="1">
    <source>
        <dbReference type="ARBA" id="ARBA00010641"/>
    </source>
</evidence>
<evidence type="ECO:0000313" key="8">
    <source>
        <dbReference type="EMBL" id="GEN30671.1"/>
    </source>
</evidence>
<dbReference type="PANTHER" id="PTHR43133">
    <property type="entry name" value="RNA POLYMERASE ECF-TYPE SIGMA FACTO"/>
    <property type="match status" value="1"/>
</dbReference>
<dbReference type="Pfam" id="PF08281">
    <property type="entry name" value="Sigma70_r4_2"/>
    <property type="match status" value="1"/>
</dbReference>
<dbReference type="GO" id="GO:0003677">
    <property type="term" value="F:DNA binding"/>
    <property type="evidence" value="ECO:0007669"/>
    <property type="project" value="UniProtKB-KW"/>
</dbReference>
<dbReference type="Pfam" id="PF04542">
    <property type="entry name" value="Sigma70_r2"/>
    <property type="match status" value="1"/>
</dbReference>
<dbReference type="SUPFAM" id="SSF88659">
    <property type="entry name" value="Sigma3 and sigma4 domains of RNA polymerase sigma factors"/>
    <property type="match status" value="1"/>
</dbReference>
<accession>A0A511UY14</accession>
<dbReference type="PANTHER" id="PTHR43133:SF52">
    <property type="entry name" value="ECF RNA POLYMERASE SIGMA FACTOR SIGL"/>
    <property type="match status" value="1"/>
</dbReference>
<evidence type="ECO:0000256" key="4">
    <source>
        <dbReference type="ARBA" id="ARBA00023125"/>
    </source>
</evidence>
<dbReference type="EMBL" id="BJXW01000009">
    <property type="protein sequence ID" value="GEN30671.1"/>
    <property type="molecule type" value="Genomic_DNA"/>
</dbReference>
<dbReference type="InterPro" id="IPR013325">
    <property type="entry name" value="RNA_pol_sigma_r2"/>
</dbReference>
<reference evidence="8 9" key="1">
    <citation type="submission" date="2019-07" db="EMBL/GenBank/DDBJ databases">
        <title>Whole genome shotgun sequence of Cerasibacillus quisquiliarum NBRC 102429.</title>
        <authorList>
            <person name="Hosoyama A."/>
            <person name="Uohara A."/>
            <person name="Ohji S."/>
            <person name="Ichikawa N."/>
        </authorList>
    </citation>
    <scope>NUCLEOTIDE SEQUENCE [LARGE SCALE GENOMIC DNA]</scope>
    <source>
        <strain evidence="8 9">NBRC 102429</strain>
    </source>
</reference>
<dbReference type="AlphaFoldDB" id="A0A511UY14"/>
<protein>
    <submittedName>
        <fullName evidence="8">ECF RNA polymerase sigma factor SigM</fullName>
    </submittedName>
</protein>
<dbReference type="NCBIfam" id="TIGR02937">
    <property type="entry name" value="sigma70-ECF"/>
    <property type="match status" value="1"/>
</dbReference>
<keyword evidence="3" id="KW-0731">Sigma factor</keyword>
<evidence type="ECO:0000256" key="2">
    <source>
        <dbReference type="ARBA" id="ARBA00023015"/>
    </source>
</evidence>
<keyword evidence="5" id="KW-0804">Transcription</keyword>
<comment type="caution">
    <text evidence="8">The sequence shown here is derived from an EMBL/GenBank/DDBJ whole genome shotgun (WGS) entry which is preliminary data.</text>
</comment>
<dbReference type="InterPro" id="IPR007627">
    <property type="entry name" value="RNA_pol_sigma70_r2"/>
</dbReference>
<dbReference type="GO" id="GO:0006352">
    <property type="term" value="P:DNA-templated transcription initiation"/>
    <property type="evidence" value="ECO:0007669"/>
    <property type="project" value="InterPro"/>
</dbReference>
<evidence type="ECO:0000259" key="6">
    <source>
        <dbReference type="Pfam" id="PF04542"/>
    </source>
</evidence>
<dbReference type="Gene3D" id="1.10.10.10">
    <property type="entry name" value="Winged helix-like DNA-binding domain superfamily/Winged helix DNA-binding domain"/>
    <property type="match status" value="1"/>
</dbReference>
<name>A0A511UY14_9BACI</name>